<dbReference type="SMART" id="SM00935">
    <property type="entry name" value="OmpH"/>
    <property type="match status" value="1"/>
</dbReference>
<keyword evidence="5" id="KW-1185">Reference proteome</keyword>
<dbReference type="AlphaFoldDB" id="A0A1I7N6X8"/>
<name>A0A1I7N6X8_9BACT</name>
<dbReference type="PANTHER" id="PTHR35089">
    <property type="entry name" value="CHAPERONE PROTEIN SKP"/>
    <property type="match status" value="1"/>
</dbReference>
<dbReference type="EMBL" id="FPCJ01000001">
    <property type="protein sequence ID" value="SFV30425.1"/>
    <property type="molecule type" value="Genomic_DNA"/>
</dbReference>
<dbReference type="SUPFAM" id="SSF111384">
    <property type="entry name" value="OmpH-like"/>
    <property type="match status" value="1"/>
</dbReference>
<feature type="coiled-coil region" evidence="3">
    <location>
        <begin position="63"/>
        <end position="112"/>
    </location>
</feature>
<dbReference type="Gene3D" id="3.30.910.20">
    <property type="entry name" value="Skp domain"/>
    <property type="match status" value="1"/>
</dbReference>
<sequence length="181" mass="21212">MRYKINALIMYKKTGIFVVLLLLANLAAFAQRYCVIDSKYILEHIPEYQQAQHQLDSVSKAWQQEIDAQYQQLDEMYRSYQAEKVVLNEDLRKKREDEIVAKEKAVRDLQNQRFGYQGDLFKLRQKLVQPIQDEVYQAVQKLAAQRSYDFVLDKAGGITVFYADPRLDKSDDVLNLLGIQK</sequence>
<reference evidence="5" key="1">
    <citation type="submission" date="2016-10" db="EMBL/GenBank/DDBJ databases">
        <authorList>
            <person name="Varghese N."/>
            <person name="Submissions S."/>
        </authorList>
    </citation>
    <scope>NUCLEOTIDE SEQUENCE [LARGE SCALE GENOMIC DNA]</scope>
    <source>
        <strain evidence="5">DSM 14807</strain>
    </source>
</reference>
<keyword evidence="3" id="KW-0175">Coiled coil</keyword>
<accession>A0A1I7N6X8</accession>
<dbReference type="Proteomes" id="UP000199537">
    <property type="component" value="Unassembled WGS sequence"/>
</dbReference>
<dbReference type="InterPro" id="IPR005632">
    <property type="entry name" value="Chaperone_Skp"/>
</dbReference>
<evidence type="ECO:0000313" key="4">
    <source>
        <dbReference type="EMBL" id="SFV30425.1"/>
    </source>
</evidence>
<evidence type="ECO:0000256" key="1">
    <source>
        <dbReference type="ARBA" id="ARBA00009091"/>
    </source>
</evidence>
<evidence type="ECO:0000313" key="5">
    <source>
        <dbReference type="Proteomes" id="UP000199537"/>
    </source>
</evidence>
<dbReference type="GO" id="GO:0051082">
    <property type="term" value="F:unfolded protein binding"/>
    <property type="evidence" value="ECO:0007669"/>
    <property type="project" value="InterPro"/>
</dbReference>
<evidence type="ECO:0000256" key="3">
    <source>
        <dbReference type="SAM" id="Coils"/>
    </source>
</evidence>
<dbReference type="GO" id="GO:0005829">
    <property type="term" value="C:cytosol"/>
    <property type="evidence" value="ECO:0007669"/>
    <property type="project" value="TreeGrafter"/>
</dbReference>
<dbReference type="GO" id="GO:0050821">
    <property type="term" value="P:protein stabilization"/>
    <property type="evidence" value="ECO:0007669"/>
    <property type="project" value="TreeGrafter"/>
</dbReference>
<dbReference type="STRING" id="1393122.SAMN05660895_0790"/>
<keyword evidence="2" id="KW-0732">Signal</keyword>
<evidence type="ECO:0000256" key="2">
    <source>
        <dbReference type="ARBA" id="ARBA00022729"/>
    </source>
</evidence>
<protein>
    <submittedName>
        <fullName evidence="4">Periplasmic chaperone for outer membrane proteins Skp</fullName>
    </submittedName>
</protein>
<gene>
    <name evidence="4" type="ORF">SAMN05660895_0790</name>
</gene>
<dbReference type="PANTHER" id="PTHR35089:SF1">
    <property type="entry name" value="CHAPERONE PROTEIN SKP"/>
    <property type="match status" value="1"/>
</dbReference>
<dbReference type="Pfam" id="PF03938">
    <property type="entry name" value="OmpH"/>
    <property type="match status" value="1"/>
</dbReference>
<dbReference type="InterPro" id="IPR024930">
    <property type="entry name" value="Skp_dom_sf"/>
</dbReference>
<organism evidence="4 5">
    <name type="scientific">Thermoflavifilum thermophilum</name>
    <dbReference type="NCBI Taxonomy" id="1393122"/>
    <lineage>
        <taxon>Bacteria</taxon>
        <taxon>Pseudomonadati</taxon>
        <taxon>Bacteroidota</taxon>
        <taxon>Chitinophagia</taxon>
        <taxon>Chitinophagales</taxon>
        <taxon>Chitinophagaceae</taxon>
        <taxon>Thermoflavifilum</taxon>
    </lineage>
</organism>
<proteinExistence type="inferred from homology"/>
<comment type="similarity">
    <text evidence="1">Belongs to the Skp family.</text>
</comment>